<evidence type="ECO:0000313" key="6">
    <source>
        <dbReference type="Proteomes" id="UP001595699"/>
    </source>
</evidence>
<sequence>MPMRIAQLANFFGPSSGGLRTAVNALGTGYLAAGHERFLLVPGPEDSWVADSSGTTVTFRAPLMKKSGYRMVLEPWRVLDVLDQLRPSSVEVSDKTTMIAAARWARKNSAGSVLLSHERLDSHLEQRIRWDAGRVAGVDTVNRLLLRMFDSVVVTSSYAEEEFNRVGTRPVHRIPLGVDLSTFHPSRFSGSSGVVPRLIHVGRLSFEKRPDLAILTAVALHRQGFAFTMDVYGDGPDRAELMALAGDAPIIFHPYIADRRVLASHIASSDVALSVSPCETFGLAILEAQACGTPVVTADRGGGRELVTSLSGAFAAPVPSALASAVRDVLSRPAGERRLAAREQAERYPWSATVSAMLDVHAAVREDALGVVA</sequence>
<dbReference type="Pfam" id="PF00534">
    <property type="entry name" value="Glycos_transf_1"/>
    <property type="match status" value="1"/>
</dbReference>
<dbReference type="PANTHER" id="PTHR45947">
    <property type="entry name" value="SULFOQUINOVOSYL TRANSFERASE SQD2"/>
    <property type="match status" value="1"/>
</dbReference>
<dbReference type="EMBL" id="JBHRZH010000001">
    <property type="protein sequence ID" value="MFC3759292.1"/>
    <property type="molecule type" value="Genomic_DNA"/>
</dbReference>
<feature type="domain" description="Glycosyltransferase subfamily 4-like N-terminal" evidence="4">
    <location>
        <begin position="17"/>
        <end position="177"/>
    </location>
</feature>
<evidence type="ECO:0000259" key="4">
    <source>
        <dbReference type="Pfam" id="PF13579"/>
    </source>
</evidence>
<dbReference type="SUPFAM" id="SSF53756">
    <property type="entry name" value="UDP-Glycosyltransferase/glycogen phosphorylase"/>
    <property type="match status" value="1"/>
</dbReference>
<reference evidence="6" key="1">
    <citation type="journal article" date="2019" name="Int. J. Syst. Evol. Microbiol.">
        <title>The Global Catalogue of Microorganisms (GCM) 10K type strain sequencing project: providing services to taxonomists for standard genome sequencing and annotation.</title>
        <authorList>
            <consortium name="The Broad Institute Genomics Platform"/>
            <consortium name="The Broad Institute Genome Sequencing Center for Infectious Disease"/>
            <person name="Wu L."/>
            <person name="Ma J."/>
        </authorList>
    </citation>
    <scope>NUCLEOTIDE SEQUENCE [LARGE SCALE GENOMIC DNA]</scope>
    <source>
        <strain evidence="6">CGMCC 4.7241</strain>
    </source>
</reference>
<dbReference type="InterPro" id="IPR050194">
    <property type="entry name" value="Glycosyltransferase_grp1"/>
</dbReference>
<dbReference type="PANTHER" id="PTHR45947:SF3">
    <property type="entry name" value="SULFOQUINOVOSYL TRANSFERASE SQD2"/>
    <property type="match status" value="1"/>
</dbReference>
<keyword evidence="2 5" id="KW-0808">Transferase</keyword>
<dbReference type="GO" id="GO:0016757">
    <property type="term" value="F:glycosyltransferase activity"/>
    <property type="evidence" value="ECO:0007669"/>
    <property type="project" value="UniProtKB-KW"/>
</dbReference>
<name>A0ABV7Y3B0_9ACTN</name>
<keyword evidence="6" id="KW-1185">Reference proteome</keyword>
<proteinExistence type="predicted"/>
<keyword evidence="1 5" id="KW-0328">Glycosyltransferase</keyword>
<evidence type="ECO:0000256" key="2">
    <source>
        <dbReference type="ARBA" id="ARBA00022679"/>
    </source>
</evidence>
<dbReference type="EC" id="2.4.-.-" evidence="5"/>
<accession>A0ABV7Y3B0</accession>
<evidence type="ECO:0000259" key="3">
    <source>
        <dbReference type="Pfam" id="PF00534"/>
    </source>
</evidence>
<dbReference type="InterPro" id="IPR001296">
    <property type="entry name" value="Glyco_trans_1"/>
</dbReference>
<dbReference type="InterPro" id="IPR028098">
    <property type="entry name" value="Glyco_trans_4-like_N"/>
</dbReference>
<dbReference type="Proteomes" id="UP001595699">
    <property type="component" value="Unassembled WGS sequence"/>
</dbReference>
<dbReference type="RefSeq" id="WP_239554223.1">
    <property type="nucleotide sequence ID" value="NZ_JAFBCM010000001.1"/>
</dbReference>
<dbReference type="Gene3D" id="3.40.50.2000">
    <property type="entry name" value="Glycogen Phosphorylase B"/>
    <property type="match status" value="2"/>
</dbReference>
<evidence type="ECO:0000256" key="1">
    <source>
        <dbReference type="ARBA" id="ARBA00022676"/>
    </source>
</evidence>
<gene>
    <name evidence="5" type="ORF">ACFOUW_00440</name>
</gene>
<protein>
    <submittedName>
        <fullName evidence="5">Glycosyltransferase</fullName>
        <ecNumber evidence="5">2.4.-.-</ecNumber>
    </submittedName>
</protein>
<evidence type="ECO:0000313" key="5">
    <source>
        <dbReference type="EMBL" id="MFC3759292.1"/>
    </source>
</evidence>
<organism evidence="5 6">
    <name type="scientific">Tenggerimyces flavus</name>
    <dbReference type="NCBI Taxonomy" id="1708749"/>
    <lineage>
        <taxon>Bacteria</taxon>
        <taxon>Bacillati</taxon>
        <taxon>Actinomycetota</taxon>
        <taxon>Actinomycetes</taxon>
        <taxon>Propionibacteriales</taxon>
        <taxon>Nocardioidaceae</taxon>
        <taxon>Tenggerimyces</taxon>
    </lineage>
</organism>
<dbReference type="Pfam" id="PF13579">
    <property type="entry name" value="Glyco_trans_4_4"/>
    <property type="match status" value="1"/>
</dbReference>
<comment type="caution">
    <text evidence="5">The sequence shown here is derived from an EMBL/GenBank/DDBJ whole genome shotgun (WGS) entry which is preliminary data.</text>
</comment>
<feature type="domain" description="Glycosyl transferase family 1" evidence="3">
    <location>
        <begin position="196"/>
        <end position="346"/>
    </location>
</feature>